<evidence type="ECO:0000313" key="2">
    <source>
        <dbReference type="Proteomes" id="UP000789920"/>
    </source>
</evidence>
<dbReference type="Proteomes" id="UP000789920">
    <property type="component" value="Unassembled WGS sequence"/>
</dbReference>
<comment type="caution">
    <text evidence="1">The sequence shown here is derived from an EMBL/GenBank/DDBJ whole genome shotgun (WGS) entry which is preliminary data.</text>
</comment>
<dbReference type="EMBL" id="CAJVQC010000342">
    <property type="protein sequence ID" value="CAG8467596.1"/>
    <property type="molecule type" value="Genomic_DNA"/>
</dbReference>
<reference evidence="1" key="1">
    <citation type="submission" date="2021-06" db="EMBL/GenBank/DDBJ databases">
        <authorList>
            <person name="Kallberg Y."/>
            <person name="Tangrot J."/>
            <person name="Rosling A."/>
        </authorList>
    </citation>
    <scope>NUCLEOTIDE SEQUENCE</scope>
    <source>
        <strain evidence="1">MA461A</strain>
    </source>
</reference>
<organism evidence="1 2">
    <name type="scientific">Racocetra persica</name>
    <dbReference type="NCBI Taxonomy" id="160502"/>
    <lineage>
        <taxon>Eukaryota</taxon>
        <taxon>Fungi</taxon>
        <taxon>Fungi incertae sedis</taxon>
        <taxon>Mucoromycota</taxon>
        <taxon>Glomeromycotina</taxon>
        <taxon>Glomeromycetes</taxon>
        <taxon>Diversisporales</taxon>
        <taxon>Gigasporaceae</taxon>
        <taxon>Racocetra</taxon>
    </lineage>
</organism>
<gene>
    <name evidence="1" type="ORF">RPERSI_LOCUS430</name>
</gene>
<name>A0ACA9KEQ5_9GLOM</name>
<protein>
    <submittedName>
        <fullName evidence="1">20281_t:CDS:1</fullName>
    </submittedName>
</protein>
<keyword evidence="2" id="KW-1185">Reference proteome</keyword>
<accession>A0ACA9KEQ5</accession>
<sequence>MKSALKILFMCTSFSVVALVDYHYLANKPHIIIEDSKFVW</sequence>
<evidence type="ECO:0000313" key="1">
    <source>
        <dbReference type="EMBL" id="CAG8467596.1"/>
    </source>
</evidence>
<proteinExistence type="predicted"/>